<dbReference type="SMART" id="SM00984">
    <property type="entry name" value="UDPG_MGDP_dh_C"/>
    <property type="match status" value="1"/>
</dbReference>
<evidence type="ECO:0000259" key="12">
    <source>
        <dbReference type="SMART" id="SM00984"/>
    </source>
</evidence>
<dbReference type="UniPathway" id="UPA00038">
    <property type="reaction ID" value="UER00491"/>
</dbReference>
<dbReference type="GO" id="GO:0006065">
    <property type="term" value="P:UDP-glucuronate biosynthetic process"/>
    <property type="evidence" value="ECO:0007669"/>
    <property type="project" value="UniProtKB-UniPathway"/>
</dbReference>
<feature type="binding site" evidence="11">
    <location>
        <position position="121"/>
    </location>
    <ligand>
        <name>NAD(+)</name>
        <dbReference type="ChEBI" id="CHEBI:57540"/>
    </ligand>
</feature>
<dbReference type="PIRSF" id="PIRSF500134">
    <property type="entry name" value="UDPglc_DH_bac"/>
    <property type="match status" value="1"/>
</dbReference>
<feature type="binding site" evidence="11">
    <location>
        <position position="35"/>
    </location>
    <ligand>
        <name>NAD(+)</name>
        <dbReference type="ChEBI" id="CHEBI:57540"/>
    </ligand>
</feature>
<organism evidence="13 14">
    <name type="scientific">Deferribacter autotrophicus</name>
    <dbReference type="NCBI Taxonomy" id="500465"/>
    <lineage>
        <taxon>Bacteria</taxon>
        <taxon>Pseudomonadati</taxon>
        <taxon>Deferribacterota</taxon>
        <taxon>Deferribacteres</taxon>
        <taxon>Deferribacterales</taxon>
        <taxon>Deferribacteraceae</taxon>
        <taxon>Deferribacter</taxon>
    </lineage>
</organism>
<evidence type="ECO:0000256" key="5">
    <source>
        <dbReference type="ARBA" id="ARBA00023002"/>
    </source>
</evidence>
<dbReference type="Gene3D" id="3.40.50.720">
    <property type="entry name" value="NAD(P)-binding Rossmann-like Domain"/>
    <property type="match status" value="2"/>
</dbReference>
<dbReference type="NCBIfam" id="TIGR03026">
    <property type="entry name" value="NDP-sugDHase"/>
    <property type="match status" value="1"/>
</dbReference>
<evidence type="ECO:0000256" key="3">
    <source>
        <dbReference type="ARBA" id="ARBA00012954"/>
    </source>
</evidence>
<dbReference type="EC" id="1.1.1.22" evidence="3 8"/>
<dbReference type="SUPFAM" id="SSF48179">
    <property type="entry name" value="6-phosphogluconate dehydrogenase C-terminal domain-like"/>
    <property type="match status" value="1"/>
</dbReference>
<dbReference type="Pfam" id="PF03720">
    <property type="entry name" value="UDPG_MGDP_dh_C"/>
    <property type="match status" value="1"/>
</dbReference>
<dbReference type="InterPro" id="IPR014027">
    <property type="entry name" value="UDP-Glc/GDP-Man_DH_C"/>
</dbReference>
<comment type="similarity">
    <text evidence="2 8">Belongs to the UDP-glucose/GDP-mannose dehydrogenase family.</text>
</comment>
<feature type="binding site" evidence="10">
    <location>
        <begin position="152"/>
        <end position="155"/>
    </location>
    <ligand>
        <name>substrate</name>
    </ligand>
</feature>
<feature type="active site" description="Nucleophile" evidence="9">
    <location>
        <position position="263"/>
    </location>
</feature>
<dbReference type="PANTHER" id="PTHR43750">
    <property type="entry name" value="UDP-GLUCOSE 6-DEHYDROGENASE TUAD"/>
    <property type="match status" value="1"/>
</dbReference>
<dbReference type="SUPFAM" id="SSF51735">
    <property type="entry name" value="NAD(P)-binding Rossmann-fold domains"/>
    <property type="match status" value="1"/>
</dbReference>
<feature type="binding site" evidence="10">
    <location>
        <position position="260"/>
    </location>
    <ligand>
        <name>substrate</name>
    </ligand>
</feature>
<evidence type="ECO:0000256" key="10">
    <source>
        <dbReference type="PIRSR" id="PIRSR500134-2"/>
    </source>
</evidence>
<dbReference type="GO" id="GO:0051287">
    <property type="term" value="F:NAD binding"/>
    <property type="evidence" value="ECO:0007669"/>
    <property type="project" value="InterPro"/>
</dbReference>
<feature type="binding site" evidence="10">
    <location>
        <position position="207"/>
    </location>
    <ligand>
        <name>substrate</name>
    </ligand>
</feature>
<evidence type="ECO:0000256" key="2">
    <source>
        <dbReference type="ARBA" id="ARBA00006601"/>
    </source>
</evidence>
<keyword evidence="6 8" id="KW-0520">NAD</keyword>
<evidence type="ECO:0000256" key="4">
    <source>
        <dbReference type="ARBA" id="ARBA00015132"/>
    </source>
</evidence>
<feature type="binding site" evidence="11">
    <location>
        <position position="336"/>
    </location>
    <ligand>
        <name>NAD(+)</name>
        <dbReference type="ChEBI" id="CHEBI:57540"/>
    </ligand>
</feature>
<dbReference type="PANTHER" id="PTHR43750:SF3">
    <property type="entry name" value="UDP-GLUCOSE 6-DEHYDROGENASE TUAD"/>
    <property type="match status" value="1"/>
</dbReference>
<dbReference type="Gene3D" id="1.20.5.100">
    <property type="entry name" value="Cytochrome c1, transmembrane anchor, C-terminal"/>
    <property type="match status" value="1"/>
</dbReference>
<evidence type="ECO:0000256" key="8">
    <source>
        <dbReference type="PIRNR" id="PIRNR000124"/>
    </source>
</evidence>
<protein>
    <recommendedName>
        <fullName evidence="4 8">UDP-glucose 6-dehydrogenase</fullName>
        <ecNumber evidence="3 8">1.1.1.22</ecNumber>
    </recommendedName>
</protein>
<dbReference type="PROSITE" id="PS51257">
    <property type="entry name" value="PROKAR_LIPOPROTEIN"/>
    <property type="match status" value="1"/>
</dbReference>
<dbReference type="InterPro" id="IPR014026">
    <property type="entry name" value="UDP-Glc/GDP-Man_DH_dimer"/>
</dbReference>
<gene>
    <name evidence="13" type="ORF">FHQ18_08350</name>
</gene>
<dbReference type="Pfam" id="PF00984">
    <property type="entry name" value="UDPG_MGDP_dh"/>
    <property type="match status" value="1"/>
</dbReference>
<dbReference type="InterPro" id="IPR001732">
    <property type="entry name" value="UDP-Glc/GDP-Man_DH_N"/>
</dbReference>
<dbReference type="GO" id="GO:0003979">
    <property type="term" value="F:UDP-glucose 6-dehydrogenase activity"/>
    <property type="evidence" value="ECO:0007669"/>
    <property type="project" value="UniProtKB-EC"/>
</dbReference>
<name>A0A5A8F509_9BACT</name>
<feature type="binding site" evidence="11">
    <location>
        <position position="155"/>
    </location>
    <ligand>
        <name>NAD(+)</name>
        <dbReference type="ChEBI" id="CHEBI:57540"/>
    </ligand>
</feature>
<keyword evidence="14" id="KW-1185">Reference proteome</keyword>
<dbReference type="PIRSF" id="PIRSF000124">
    <property type="entry name" value="UDPglc_GDPman_dh"/>
    <property type="match status" value="1"/>
</dbReference>
<feature type="binding site" evidence="11">
    <location>
        <position position="30"/>
    </location>
    <ligand>
        <name>NAD(+)</name>
        <dbReference type="ChEBI" id="CHEBI:57540"/>
    </ligand>
</feature>
<comment type="catalytic activity">
    <reaction evidence="7 8">
        <text>UDP-alpha-D-glucose + 2 NAD(+) + H2O = UDP-alpha-D-glucuronate + 2 NADH + 3 H(+)</text>
        <dbReference type="Rhea" id="RHEA:23596"/>
        <dbReference type="ChEBI" id="CHEBI:15377"/>
        <dbReference type="ChEBI" id="CHEBI:15378"/>
        <dbReference type="ChEBI" id="CHEBI:57540"/>
        <dbReference type="ChEBI" id="CHEBI:57945"/>
        <dbReference type="ChEBI" id="CHEBI:58052"/>
        <dbReference type="ChEBI" id="CHEBI:58885"/>
        <dbReference type="EC" id="1.1.1.22"/>
    </reaction>
</comment>
<comment type="pathway">
    <text evidence="1">Nucleotide-sugar biosynthesis; UDP-alpha-D-glucuronate biosynthesis; UDP-alpha-D-glucuronate from UDP-alpha-D-glucose: step 1/1.</text>
</comment>
<dbReference type="InterPro" id="IPR008927">
    <property type="entry name" value="6-PGluconate_DH-like_C_sf"/>
</dbReference>
<evidence type="ECO:0000256" key="7">
    <source>
        <dbReference type="ARBA" id="ARBA00047473"/>
    </source>
</evidence>
<feature type="binding site" evidence="10">
    <location>
        <begin position="252"/>
        <end position="256"/>
    </location>
    <ligand>
        <name>substrate</name>
    </ligand>
</feature>
<evidence type="ECO:0000256" key="6">
    <source>
        <dbReference type="ARBA" id="ARBA00023027"/>
    </source>
</evidence>
<dbReference type="Pfam" id="PF03721">
    <property type="entry name" value="UDPG_MGDP_dh_N"/>
    <property type="match status" value="1"/>
</dbReference>
<accession>A0A5A8F509</accession>
<dbReference type="GO" id="GO:0000271">
    <property type="term" value="P:polysaccharide biosynthetic process"/>
    <property type="evidence" value="ECO:0007669"/>
    <property type="project" value="InterPro"/>
</dbReference>
<dbReference type="Proteomes" id="UP000322876">
    <property type="component" value="Unassembled WGS sequence"/>
</dbReference>
<evidence type="ECO:0000313" key="14">
    <source>
        <dbReference type="Proteomes" id="UP000322876"/>
    </source>
</evidence>
<dbReference type="InterPro" id="IPR017476">
    <property type="entry name" value="UDP-Glc/GDP-Man"/>
</dbReference>
<dbReference type="SUPFAM" id="SSF52413">
    <property type="entry name" value="UDP-glucose/GDP-mannose dehydrogenase C-terminal domain"/>
    <property type="match status" value="1"/>
</dbReference>
<keyword evidence="5 8" id="KW-0560">Oxidoreductase</keyword>
<sequence>MRIAVVGTGYVGLVTGACLAEFGMFVTCVDIDEKKIEMLNRGEIPIYEPGLDVVVEKNSKAGRLKFTTDIEEAVKNNLVIFIAVGTPPKDDGSADLTYVENVAKDIAKYMNGYKVIVNKSTVPVGTGQKVKKIIRDIVGDKYKFDVVSNPEFLREGAAVNDFMRPDRIVIGAESDEAVAIMKDIYSAHYLGEAPFVVTNIETAEMIKYASNAFLALKITFINEVANLCDLVGADVHKVAKAMGMDGRISPKFLHPGPGYGGSCFPKDTLALCNIAKEHGYQFKVVEAAIEVNEEQKLRMVDKIMGLLGVEKKEGVLEGKTISVLGLAFKPNTDDMRESPAIIIINELLKYGAKIKAFDPIAMENAKKIFGDKIEYCSDEYETVQDSDCLTIVTEWNQFRKLDMERIGGLMKEKNLADLRNIYEPAKMRKLGFNYTCVGRSKV</sequence>
<dbReference type="OrthoDB" id="9803238at2"/>
<feature type="binding site" evidence="10">
    <location>
        <position position="329"/>
    </location>
    <ligand>
        <name>substrate</name>
    </ligand>
</feature>
<dbReference type="InterPro" id="IPR036291">
    <property type="entry name" value="NAD(P)-bd_dom_sf"/>
</dbReference>
<feature type="domain" description="UDP-glucose/GDP-mannose dehydrogenase C-terminal" evidence="12">
    <location>
        <begin position="322"/>
        <end position="424"/>
    </location>
</feature>
<dbReference type="AlphaFoldDB" id="A0A5A8F509"/>
<evidence type="ECO:0000256" key="1">
    <source>
        <dbReference type="ARBA" id="ARBA00004701"/>
    </source>
</evidence>
<dbReference type="InterPro" id="IPR036220">
    <property type="entry name" value="UDP-Glc/GDP-Man_DH_C_sf"/>
</dbReference>
<dbReference type="InterPro" id="IPR028357">
    <property type="entry name" value="UDPglc_DH_bac"/>
</dbReference>
<dbReference type="EMBL" id="VFJB01000006">
    <property type="protein sequence ID" value="KAA0257742.1"/>
    <property type="molecule type" value="Genomic_DNA"/>
</dbReference>
<feature type="binding site" evidence="11">
    <location>
        <position position="86"/>
    </location>
    <ligand>
        <name>NAD(+)</name>
        <dbReference type="ChEBI" id="CHEBI:57540"/>
    </ligand>
</feature>
<evidence type="ECO:0000313" key="13">
    <source>
        <dbReference type="EMBL" id="KAA0257742.1"/>
    </source>
</evidence>
<evidence type="ECO:0000256" key="11">
    <source>
        <dbReference type="PIRSR" id="PIRSR500134-3"/>
    </source>
</evidence>
<feature type="binding site" evidence="11">
    <location>
        <position position="266"/>
    </location>
    <ligand>
        <name>NAD(+)</name>
        <dbReference type="ChEBI" id="CHEBI:57540"/>
    </ligand>
</feature>
<evidence type="ECO:0000256" key="9">
    <source>
        <dbReference type="PIRSR" id="PIRSR500134-1"/>
    </source>
</evidence>
<reference evidence="13 14" key="1">
    <citation type="submission" date="2019-06" db="EMBL/GenBank/DDBJ databases">
        <title>Genomic insights into carbon and energy metabolism of Deferribacter autotrophicus revealed new metabolic traits in the phylum Deferribacteres.</title>
        <authorList>
            <person name="Slobodkin A.I."/>
            <person name="Slobodkina G.B."/>
            <person name="Allioux M."/>
            <person name="Alain K."/>
            <person name="Jebbar M."/>
            <person name="Shadrin V."/>
            <person name="Kublanov I.V."/>
            <person name="Toshchakov S.V."/>
            <person name="Bonch-Osmolovskaya E.A."/>
        </authorList>
    </citation>
    <scope>NUCLEOTIDE SEQUENCE [LARGE SCALE GENOMIC DNA]</scope>
    <source>
        <strain evidence="13 14">SL50</strain>
    </source>
</reference>
<dbReference type="RefSeq" id="WP_149266715.1">
    <property type="nucleotide sequence ID" value="NZ_VFJB01000006.1"/>
</dbReference>
<proteinExistence type="inferred from homology"/>
<comment type="caution">
    <text evidence="13">The sequence shown here is derived from an EMBL/GenBank/DDBJ whole genome shotgun (WGS) entry which is preliminary data.</text>
</comment>